<dbReference type="PANTHER" id="PTHR32329">
    <property type="entry name" value="BIFUNCTIONAL PROTEIN [INCLUDES 2-HYDROXYACYL-COA DEHYDRATASE (N-TER) AND ITS ACTIVATOR DOMAIN (C_TERM)-RELATED"/>
    <property type="match status" value="1"/>
</dbReference>
<dbReference type="Pfam" id="PF01869">
    <property type="entry name" value="BcrAD_BadFG"/>
    <property type="match status" value="2"/>
</dbReference>
<dbReference type="GO" id="GO:0046872">
    <property type="term" value="F:metal ion binding"/>
    <property type="evidence" value="ECO:0007669"/>
    <property type="project" value="UniProtKB-KW"/>
</dbReference>
<proteinExistence type="predicted"/>
<keyword evidence="2" id="KW-0479">Metal-binding</keyword>
<accession>A0A0F9IZ64</accession>
<evidence type="ECO:0000259" key="5">
    <source>
        <dbReference type="Pfam" id="PF01869"/>
    </source>
</evidence>
<evidence type="ECO:0000313" key="6">
    <source>
        <dbReference type="EMBL" id="KKM25434.1"/>
    </source>
</evidence>
<dbReference type="SUPFAM" id="SSF53067">
    <property type="entry name" value="Actin-like ATPase domain"/>
    <property type="match status" value="2"/>
</dbReference>
<dbReference type="InterPro" id="IPR002731">
    <property type="entry name" value="ATPase_BadF"/>
</dbReference>
<dbReference type="InterPro" id="IPR043129">
    <property type="entry name" value="ATPase_NBD"/>
</dbReference>
<evidence type="ECO:0000256" key="1">
    <source>
        <dbReference type="ARBA" id="ARBA00001966"/>
    </source>
</evidence>
<dbReference type="GO" id="GO:0051536">
    <property type="term" value="F:iron-sulfur cluster binding"/>
    <property type="evidence" value="ECO:0007669"/>
    <property type="project" value="UniProtKB-KW"/>
</dbReference>
<dbReference type="InterPro" id="IPR051805">
    <property type="entry name" value="Dehydratase_Activator_Redct"/>
</dbReference>
<evidence type="ECO:0000256" key="2">
    <source>
        <dbReference type="ARBA" id="ARBA00022723"/>
    </source>
</evidence>
<feature type="domain" description="ATPase BadF/BadG/BcrA/BcrD type" evidence="5">
    <location>
        <begin position="200"/>
        <end position="451"/>
    </location>
</feature>
<dbReference type="AlphaFoldDB" id="A0A0F9IZ64"/>
<dbReference type="PANTHER" id="PTHR32329:SF7">
    <property type="entry name" value="ACTIVATOR OF 2-HYDROXYACYL-COA-HYDRATASE"/>
    <property type="match status" value="1"/>
</dbReference>
<organism evidence="6">
    <name type="scientific">marine sediment metagenome</name>
    <dbReference type="NCBI Taxonomy" id="412755"/>
    <lineage>
        <taxon>unclassified sequences</taxon>
        <taxon>metagenomes</taxon>
        <taxon>ecological metagenomes</taxon>
    </lineage>
</organism>
<keyword evidence="3" id="KW-0408">Iron</keyword>
<keyword evidence="4" id="KW-0411">Iron-sulfur</keyword>
<evidence type="ECO:0000256" key="4">
    <source>
        <dbReference type="ARBA" id="ARBA00023014"/>
    </source>
</evidence>
<dbReference type="Gene3D" id="3.30.420.40">
    <property type="match status" value="3"/>
</dbReference>
<protein>
    <recommendedName>
        <fullName evidence="5">ATPase BadF/BadG/BcrA/BcrD type domain-containing protein</fullName>
    </recommendedName>
</protein>
<comment type="cofactor">
    <cofactor evidence="1">
        <name>[4Fe-4S] cluster</name>
        <dbReference type="ChEBI" id="CHEBI:49883"/>
    </cofactor>
</comment>
<dbReference type="NCBIfam" id="TIGR00241">
    <property type="entry name" value="CoA_E_activ"/>
    <property type="match status" value="1"/>
</dbReference>
<comment type="caution">
    <text evidence="6">The sequence shown here is derived from an EMBL/GenBank/DDBJ whole genome shotgun (WGS) entry which is preliminary data.</text>
</comment>
<feature type="non-terminal residue" evidence="6">
    <location>
        <position position="535"/>
    </location>
</feature>
<gene>
    <name evidence="6" type="ORF">LCGC14_1595000</name>
</gene>
<dbReference type="EMBL" id="LAZR01012719">
    <property type="protein sequence ID" value="KKM25434.1"/>
    <property type="molecule type" value="Genomic_DNA"/>
</dbReference>
<reference evidence="6" key="1">
    <citation type="journal article" date="2015" name="Nature">
        <title>Complex archaea that bridge the gap between prokaryotes and eukaryotes.</title>
        <authorList>
            <person name="Spang A."/>
            <person name="Saw J.H."/>
            <person name="Jorgensen S.L."/>
            <person name="Zaremba-Niedzwiedzka K."/>
            <person name="Martijn J."/>
            <person name="Lind A.E."/>
            <person name="van Eijk R."/>
            <person name="Schleper C."/>
            <person name="Guy L."/>
            <person name="Ettema T.J."/>
        </authorList>
    </citation>
    <scope>NUCLEOTIDE SEQUENCE</scope>
</reference>
<dbReference type="CDD" id="cd24035">
    <property type="entry name" value="ASKHA_NBD_O66634-like_rpt2"/>
    <property type="match status" value="1"/>
</dbReference>
<name>A0A0F9IZ64_9ZZZZ</name>
<sequence>MKVSDFAMNTMCAAGTGSFLDQQATRIGVSIEEEFGRLALKSKNPPRIAGRCSVFAKSDMIHLQQVGTEMHDIVAGLCYALTRNFKSNIGKGKEFVKPISFQGGVAANIGIVKAFEDILGLSEGELVIPKYFNTMGAIGCALTLIDKGTYSPFKGFKAIDEYLKNRKGKDTNLQKLTCNNYAINVKSHKLSTNKKVEAYVGVDVGSISTNVVVIDKDKNVLSRRYLMTAGRPLEAVKQGLFEVGEEVQNKVIVGGVGVTGSGRYLTGEFIGADIVKNEITAHATAAAVVDKDVDTIFEIGGQDSKYISLENGAIIDFTMNKVCAAGTGSFLEEQSEKLSVNIKKEFGKRALDSCCPSSLGERCTVFMESDLNHHQQLGVPKDDLLAGLSYSIVLNYINRVVEKRKIGNTIFLQGGVAANRGVKAAFEKVTGKKIIVPQHHDVMGAIGSAIISMEEKTWDKSRFKGFDLRNRKYESTSFVCRDCSNICEIRKVTISGESPLHYGSRCGKYDDEKNVKKTKNLPRLFNERKKHLYNT</sequence>
<evidence type="ECO:0000256" key="3">
    <source>
        <dbReference type="ARBA" id="ARBA00023004"/>
    </source>
</evidence>
<feature type="domain" description="ATPase BadF/BadG/BcrA/BcrD type" evidence="5">
    <location>
        <begin position="2"/>
        <end position="142"/>
    </location>
</feature>
<dbReference type="InterPro" id="IPR008275">
    <property type="entry name" value="CoA_E_activase_dom"/>
</dbReference>